<accession>A0A9P5NT16</accession>
<dbReference type="PANTHER" id="PTHR40465">
    <property type="entry name" value="CHROMOSOME 1, WHOLE GENOME SHOTGUN SEQUENCE"/>
    <property type="match status" value="1"/>
</dbReference>
<feature type="transmembrane region" description="Helical" evidence="2">
    <location>
        <begin position="53"/>
        <end position="77"/>
    </location>
</feature>
<organism evidence="4 5">
    <name type="scientific">Gymnopilus junonius</name>
    <name type="common">Spectacular rustgill mushroom</name>
    <name type="synonym">Gymnopilus spectabilis subsp. junonius</name>
    <dbReference type="NCBI Taxonomy" id="109634"/>
    <lineage>
        <taxon>Eukaryota</taxon>
        <taxon>Fungi</taxon>
        <taxon>Dikarya</taxon>
        <taxon>Basidiomycota</taxon>
        <taxon>Agaricomycotina</taxon>
        <taxon>Agaricomycetes</taxon>
        <taxon>Agaricomycetidae</taxon>
        <taxon>Agaricales</taxon>
        <taxon>Agaricineae</taxon>
        <taxon>Hymenogastraceae</taxon>
        <taxon>Gymnopilus</taxon>
    </lineage>
</organism>
<dbReference type="OrthoDB" id="3263055at2759"/>
<feature type="transmembrane region" description="Helical" evidence="2">
    <location>
        <begin position="226"/>
        <end position="252"/>
    </location>
</feature>
<keyword evidence="2" id="KW-1133">Transmembrane helix</keyword>
<dbReference type="AlphaFoldDB" id="A0A9P5NT16"/>
<evidence type="ECO:0000313" key="4">
    <source>
        <dbReference type="EMBL" id="KAF8903475.1"/>
    </source>
</evidence>
<reference evidence="4" key="1">
    <citation type="submission" date="2020-11" db="EMBL/GenBank/DDBJ databases">
        <authorList>
            <consortium name="DOE Joint Genome Institute"/>
            <person name="Ahrendt S."/>
            <person name="Riley R."/>
            <person name="Andreopoulos W."/>
            <person name="LaButti K."/>
            <person name="Pangilinan J."/>
            <person name="Ruiz-duenas F.J."/>
            <person name="Barrasa J.M."/>
            <person name="Sanchez-Garcia M."/>
            <person name="Camarero S."/>
            <person name="Miyauchi S."/>
            <person name="Serrano A."/>
            <person name="Linde D."/>
            <person name="Babiker R."/>
            <person name="Drula E."/>
            <person name="Ayuso-Fernandez I."/>
            <person name="Pacheco R."/>
            <person name="Padilla G."/>
            <person name="Ferreira P."/>
            <person name="Barriuso J."/>
            <person name="Kellner H."/>
            <person name="Castanera R."/>
            <person name="Alfaro M."/>
            <person name="Ramirez L."/>
            <person name="Pisabarro A.G."/>
            <person name="Kuo A."/>
            <person name="Tritt A."/>
            <person name="Lipzen A."/>
            <person name="He G."/>
            <person name="Yan M."/>
            <person name="Ng V."/>
            <person name="Cullen D."/>
            <person name="Martin F."/>
            <person name="Rosso M.-N."/>
            <person name="Henrissat B."/>
            <person name="Hibbett D."/>
            <person name="Martinez A.T."/>
            <person name="Grigoriev I.V."/>
        </authorList>
    </citation>
    <scope>NUCLEOTIDE SEQUENCE</scope>
    <source>
        <strain evidence="4">AH 44721</strain>
    </source>
</reference>
<protein>
    <recommendedName>
        <fullName evidence="3">DUF6534 domain-containing protein</fullName>
    </recommendedName>
</protein>
<feature type="transmembrane region" description="Helical" evidence="2">
    <location>
        <begin position="192"/>
        <end position="214"/>
    </location>
</feature>
<evidence type="ECO:0000313" key="5">
    <source>
        <dbReference type="Proteomes" id="UP000724874"/>
    </source>
</evidence>
<feature type="transmembrane region" description="Helical" evidence="2">
    <location>
        <begin position="258"/>
        <end position="279"/>
    </location>
</feature>
<feature type="domain" description="DUF6534" evidence="3">
    <location>
        <begin position="197"/>
        <end position="283"/>
    </location>
</feature>
<sequence>MAAPPLPVVPSLDNSYGSIYIGMVVAAGLWGIGTAQVYWYFTAYEKDPLALKLVVSSAWVFDTVHQALISYLIYFYVITNYFNPTRLDLQIWVFSVQSLFEILPCFIVQTFFLVRIWRLSNGKFVLVILPASFYLPQILRFVVDSLRYIQGLLIVTKMVLGIGWRYHVWIGLCFRTKSISDAEARFGHISEIVNGIAAAADILLGATMVCLLYLARTGIRQSDNMLAKLMLYTINTGAITSVWSIVTLITAVQLSKTYIYGAFYWCIGRLYVNTMLASLNARKNLKEKNSVVEMTAIGFESNQSRSGLGSRALENPGGKYEDERFKSSQTLGMFVSTQDEITDP</sequence>
<evidence type="ECO:0000259" key="3">
    <source>
        <dbReference type="Pfam" id="PF20152"/>
    </source>
</evidence>
<keyword evidence="5" id="KW-1185">Reference proteome</keyword>
<evidence type="ECO:0000256" key="2">
    <source>
        <dbReference type="SAM" id="Phobius"/>
    </source>
</evidence>
<keyword evidence="2" id="KW-0812">Transmembrane</keyword>
<feature type="region of interest" description="Disordered" evidence="1">
    <location>
        <begin position="303"/>
        <end position="323"/>
    </location>
</feature>
<comment type="caution">
    <text evidence="4">The sequence shown here is derived from an EMBL/GenBank/DDBJ whole genome shotgun (WGS) entry which is preliminary data.</text>
</comment>
<evidence type="ECO:0000256" key="1">
    <source>
        <dbReference type="SAM" id="MobiDB-lite"/>
    </source>
</evidence>
<dbReference type="PANTHER" id="PTHR40465:SF1">
    <property type="entry name" value="DUF6534 DOMAIN-CONTAINING PROTEIN"/>
    <property type="match status" value="1"/>
</dbReference>
<gene>
    <name evidence="4" type="ORF">CPB84DRAFT_1823893</name>
</gene>
<dbReference type="Pfam" id="PF20152">
    <property type="entry name" value="DUF6534"/>
    <property type="match status" value="1"/>
</dbReference>
<name>A0A9P5NT16_GYMJU</name>
<keyword evidence="2" id="KW-0472">Membrane</keyword>
<dbReference type="Proteomes" id="UP000724874">
    <property type="component" value="Unassembled WGS sequence"/>
</dbReference>
<dbReference type="InterPro" id="IPR045339">
    <property type="entry name" value="DUF6534"/>
</dbReference>
<proteinExistence type="predicted"/>
<feature type="transmembrane region" description="Helical" evidence="2">
    <location>
        <begin position="20"/>
        <end position="41"/>
    </location>
</feature>
<feature type="transmembrane region" description="Helical" evidence="2">
    <location>
        <begin position="124"/>
        <end position="143"/>
    </location>
</feature>
<dbReference type="EMBL" id="JADNYJ010000030">
    <property type="protein sequence ID" value="KAF8903475.1"/>
    <property type="molecule type" value="Genomic_DNA"/>
</dbReference>
<feature type="transmembrane region" description="Helical" evidence="2">
    <location>
        <begin position="89"/>
        <end position="112"/>
    </location>
</feature>